<feature type="region of interest" description="Disordered" evidence="1">
    <location>
        <begin position="1"/>
        <end position="45"/>
    </location>
</feature>
<organism evidence="2 3">
    <name type="scientific">Trifolium medium</name>
    <dbReference type="NCBI Taxonomy" id="97028"/>
    <lineage>
        <taxon>Eukaryota</taxon>
        <taxon>Viridiplantae</taxon>
        <taxon>Streptophyta</taxon>
        <taxon>Embryophyta</taxon>
        <taxon>Tracheophyta</taxon>
        <taxon>Spermatophyta</taxon>
        <taxon>Magnoliopsida</taxon>
        <taxon>eudicotyledons</taxon>
        <taxon>Gunneridae</taxon>
        <taxon>Pentapetalae</taxon>
        <taxon>rosids</taxon>
        <taxon>fabids</taxon>
        <taxon>Fabales</taxon>
        <taxon>Fabaceae</taxon>
        <taxon>Papilionoideae</taxon>
        <taxon>50 kb inversion clade</taxon>
        <taxon>NPAAA clade</taxon>
        <taxon>Hologalegina</taxon>
        <taxon>IRL clade</taxon>
        <taxon>Trifolieae</taxon>
        <taxon>Trifolium</taxon>
    </lineage>
</organism>
<feature type="non-terminal residue" evidence="2">
    <location>
        <position position="45"/>
    </location>
</feature>
<name>A0A392SK80_9FABA</name>
<dbReference type="EMBL" id="LXQA010399145">
    <property type="protein sequence ID" value="MCI49298.1"/>
    <property type="molecule type" value="Genomic_DNA"/>
</dbReference>
<protein>
    <submittedName>
        <fullName evidence="2">Uncharacterized protein</fullName>
    </submittedName>
</protein>
<evidence type="ECO:0000313" key="3">
    <source>
        <dbReference type="Proteomes" id="UP000265520"/>
    </source>
</evidence>
<dbReference type="Proteomes" id="UP000265520">
    <property type="component" value="Unassembled WGS sequence"/>
</dbReference>
<sequence length="45" mass="4682">MATLNNNGSEPDPNPIAAETPEPVPENLSNNNGSELDPNHVAAKT</sequence>
<reference evidence="2 3" key="1">
    <citation type="journal article" date="2018" name="Front. Plant Sci.">
        <title>Red Clover (Trifolium pratense) and Zigzag Clover (T. medium) - A Picture of Genomic Similarities and Differences.</title>
        <authorList>
            <person name="Dluhosova J."/>
            <person name="Istvanek J."/>
            <person name="Nedelnik J."/>
            <person name="Repkova J."/>
        </authorList>
    </citation>
    <scope>NUCLEOTIDE SEQUENCE [LARGE SCALE GENOMIC DNA]</scope>
    <source>
        <strain evidence="3">cv. 10/8</strain>
        <tissue evidence="2">Leaf</tissue>
    </source>
</reference>
<proteinExistence type="predicted"/>
<keyword evidence="3" id="KW-1185">Reference proteome</keyword>
<comment type="caution">
    <text evidence="2">The sequence shown here is derived from an EMBL/GenBank/DDBJ whole genome shotgun (WGS) entry which is preliminary data.</text>
</comment>
<dbReference type="AlphaFoldDB" id="A0A392SK80"/>
<evidence type="ECO:0000313" key="2">
    <source>
        <dbReference type="EMBL" id="MCI49298.1"/>
    </source>
</evidence>
<accession>A0A392SK80</accession>
<evidence type="ECO:0000256" key="1">
    <source>
        <dbReference type="SAM" id="MobiDB-lite"/>
    </source>
</evidence>